<proteinExistence type="predicted"/>
<gene>
    <name evidence="2" type="ORF">NDU88_004754</name>
</gene>
<sequence length="155" mass="16778">MEPPPFFFFEVFGQGKKSLKRSHHPSTSPRRLADVTREEHQRSRPQSSKPTSGSTPHFPESLGAGGTPIWRLRPKGFGRGAFGFCAGGFGYRGPLRIRAGRTIETLPGTGLIVDAPDIGGAHHQPSPHPRRLGVETASADAVSVFNEAYSPLFGF</sequence>
<organism evidence="2 3">
    <name type="scientific">Pleurodeles waltl</name>
    <name type="common">Iberian ribbed newt</name>
    <dbReference type="NCBI Taxonomy" id="8319"/>
    <lineage>
        <taxon>Eukaryota</taxon>
        <taxon>Metazoa</taxon>
        <taxon>Chordata</taxon>
        <taxon>Craniata</taxon>
        <taxon>Vertebrata</taxon>
        <taxon>Euteleostomi</taxon>
        <taxon>Amphibia</taxon>
        <taxon>Batrachia</taxon>
        <taxon>Caudata</taxon>
        <taxon>Salamandroidea</taxon>
        <taxon>Salamandridae</taxon>
        <taxon>Pleurodelinae</taxon>
        <taxon>Pleurodeles</taxon>
    </lineage>
</organism>
<feature type="compositionally biased region" description="Polar residues" evidence="1">
    <location>
        <begin position="44"/>
        <end position="55"/>
    </location>
</feature>
<keyword evidence="3" id="KW-1185">Reference proteome</keyword>
<feature type="compositionally biased region" description="Basic and acidic residues" evidence="1">
    <location>
        <begin position="31"/>
        <end position="42"/>
    </location>
</feature>
<protein>
    <submittedName>
        <fullName evidence="2">Uncharacterized protein</fullName>
    </submittedName>
</protein>
<accession>A0AAV7W8S5</accession>
<dbReference type="AlphaFoldDB" id="A0AAV7W8S5"/>
<dbReference type="Proteomes" id="UP001066276">
    <property type="component" value="Chromosome 1_2"/>
</dbReference>
<dbReference type="EMBL" id="JANPWB010000002">
    <property type="protein sequence ID" value="KAJ1209376.1"/>
    <property type="molecule type" value="Genomic_DNA"/>
</dbReference>
<feature type="region of interest" description="Disordered" evidence="1">
    <location>
        <begin position="16"/>
        <end position="70"/>
    </location>
</feature>
<evidence type="ECO:0000256" key="1">
    <source>
        <dbReference type="SAM" id="MobiDB-lite"/>
    </source>
</evidence>
<name>A0AAV7W8S5_PLEWA</name>
<reference evidence="2" key="1">
    <citation type="journal article" date="2022" name="bioRxiv">
        <title>Sequencing and chromosome-scale assembly of the giantPleurodeles waltlgenome.</title>
        <authorList>
            <person name="Brown T."/>
            <person name="Elewa A."/>
            <person name="Iarovenko S."/>
            <person name="Subramanian E."/>
            <person name="Araus A.J."/>
            <person name="Petzold A."/>
            <person name="Susuki M."/>
            <person name="Suzuki K.-i.T."/>
            <person name="Hayashi T."/>
            <person name="Toyoda A."/>
            <person name="Oliveira C."/>
            <person name="Osipova E."/>
            <person name="Leigh N.D."/>
            <person name="Simon A."/>
            <person name="Yun M.H."/>
        </authorList>
    </citation>
    <scope>NUCLEOTIDE SEQUENCE</scope>
    <source>
        <strain evidence="2">20211129_DDA</strain>
        <tissue evidence="2">Liver</tissue>
    </source>
</reference>
<evidence type="ECO:0000313" key="3">
    <source>
        <dbReference type="Proteomes" id="UP001066276"/>
    </source>
</evidence>
<evidence type="ECO:0000313" key="2">
    <source>
        <dbReference type="EMBL" id="KAJ1209376.1"/>
    </source>
</evidence>
<comment type="caution">
    <text evidence="2">The sequence shown here is derived from an EMBL/GenBank/DDBJ whole genome shotgun (WGS) entry which is preliminary data.</text>
</comment>